<reference evidence="15" key="1">
    <citation type="submission" date="2016-10" db="EMBL/GenBank/DDBJ databases">
        <authorList>
            <person name="Varghese N."/>
            <person name="Submissions S."/>
        </authorList>
    </citation>
    <scope>NUCLEOTIDE SEQUENCE [LARGE SCALE GENOMIC DNA]</scope>
    <source>
        <strain evidence="15">DSM 18579</strain>
    </source>
</reference>
<dbReference type="InterPro" id="IPR037066">
    <property type="entry name" value="Plug_dom_sf"/>
</dbReference>
<evidence type="ECO:0000256" key="3">
    <source>
        <dbReference type="ARBA" id="ARBA00022452"/>
    </source>
</evidence>
<keyword evidence="5" id="KW-0732">Signal</keyword>
<organism evidence="14 15">
    <name type="scientific">Thorsellia anophelis DSM 18579</name>
    <dbReference type="NCBI Taxonomy" id="1123402"/>
    <lineage>
        <taxon>Bacteria</taxon>
        <taxon>Pseudomonadati</taxon>
        <taxon>Pseudomonadota</taxon>
        <taxon>Gammaproteobacteria</taxon>
        <taxon>Enterobacterales</taxon>
        <taxon>Thorselliaceae</taxon>
        <taxon>Thorsellia</taxon>
    </lineage>
</organism>
<feature type="domain" description="TonB-dependent receptor-like beta-barrel" evidence="12">
    <location>
        <begin position="236"/>
        <end position="555"/>
    </location>
</feature>
<dbReference type="Pfam" id="PF00593">
    <property type="entry name" value="TonB_dep_Rec_b-barrel"/>
    <property type="match status" value="1"/>
</dbReference>
<dbReference type="CDD" id="cd01347">
    <property type="entry name" value="ligand_gated_channel"/>
    <property type="match status" value="1"/>
</dbReference>
<keyword evidence="7 11" id="KW-0798">TonB box</keyword>
<keyword evidence="4 10" id="KW-0812">Transmembrane</keyword>
<keyword evidence="15" id="KW-1185">Reference proteome</keyword>
<evidence type="ECO:0000259" key="12">
    <source>
        <dbReference type="Pfam" id="PF00593"/>
    </source>
</evidence>
<accession>A0A1I0E361</accession>
<keyword evidence="3 10" id="KW-1134">Transmembrane beta strand</keyword>
<evidence type="ECO:0000313" key="15">
    <source>
        <dbReference type="Proteomes" id="UP000242642"/>
    </source>
</evidence>
<evidence type="ECO:0000259" key="13">
    <source>
        <dbReference type="Pfam" id="PF07715"/>
    </source>
</evidence>
<dbReference type="Proteomes" id="UP000242642">
    <property type="component" value="Unassembled WGS sequence"/>
</dbReference>
<dbReference type="GO" id="GO:0015889">
    <property type="term" value="P:cobalamin transport"/>
    <property type="evidence" value="ECO:0007669"/>
    <property type="project" value="TreeGrafter"/>
</dbReference>
<protein>
    <submittedName>
        <fullName evidence="14">Vitamin B12 transporter</fullName>
    </submittedName>
</protein>
<evidence type="ECO:0000256" key="5">
    <source>
        <dbReference type="ARBA" id="ARBA00022729"/>
    </source>
</evidence>
<dbReference type="Pfam" id="PF07715">
    <property type="entry name" value="Plug"/>
    <property type="match status" value="1"/>
</dbReference>
<dbReference type="PROSITE" id="PS52016">
    <property type="entry name" value="TONB_DEPENDENT_REC_3"/>
    <property type="match status" value="1"/>
</dbReference>
<dbReference type="EMBL" id="FOHV01000022">
    <property type="protein sequence ID" value="SET39530.1"/>
    <property type="molecule type" value="Genomic_DNA"/>
</dbReference>
<evidence type="ECO:0000256" key="8">
    <source>
        <dbReference type="ARBA" id="ARBA00023136"/>
    </source>
</evidence>
<keyword evidence="6" id="KW-0406">Ion transport</keyword>
<evidence type="ECO:0000256" key="6">
    <source>
        <dbReference type="ARBA" id="ARBA00023065"/>
    </source>
</evidence>
<comment type="similarity">
    <text evidence="10 11">Belongs to the TonB-dependent receptor family.</text>
</comment>
<evidence type="ECO:0000313" key="14">
    <source>
        <dbReference type="EMBL" id="SET39530.1"/>
    </source>
</evidence>
<gene>
    <name evidence="14" type="ORF">SAMN02583745_02241</name>
</gene>
<comment type="subcellular location">
    <subcellularLocation>
        <location evidence="1 10">Cell outer membrane</location>
        <topology evidence="1 10">Multi-pass membrane protein</topology>
    </subcellularLocation>
</comment>
<keyword evidence="2 10" id="KW-0813">Transport</keyword>
<evidence type="ECO:0000256" key="1">
    <source>
        <dbReference type="ARBA" id="ARBA00004571"/>
    </source>
</evidence>
<dbReference type="InterPro" id="IPR039426">
    <property type="entry name" value="TonB-dep_rcpt-like"/>
</dbReference>
<dbReference type="Gene3D" id="2.40.170.20">
    <property type="entry name" value="TonB-dependent receptor, beta-barrel domain"/>
    <property type="match status" value="1"/>
</dbReference>
<dbReference type="AlphaFoldDB" id="A0A1I0E361"/>
<feature type="domain" description="TonB-dependent receptor plug" evidence="13">
    <location>
        <begin position="66"/>
        <end position="171"/>
    </location>
</feature>
<dbReference type="OrthoDB" id="9764669at2"/>
<evidence type="ECO:0000256" key="2">
    <source>
        <dbReference type="ARBA" id="ARBA00022448"/>
    </source>
</evidence>
<dbReference type="InterPro" id="IPR012910">
    <property type="entry name" value="Plug_dom"/>
</dbReference>
<name>A0A1I0E361_9GAMM</name>
<evidence type="ECO:0000256" key="10">
    <source>
        <dbReference type="PROSITE-ProRule" id="PRU01360"/>
    </source>
</evidence>
<dbReference type="PANTHER" id="PTHR30069:SF53">
    <property type="entry name" value="COLICIN I RECEPTOR-RELATED"/>
    <property type="match status" value="1"/>
</dbReference>
<dbReference type="Gene3D" id="2.170.130.10">
    <property type="entry name" value="TonB-dependent receptor, plug domain"/>
    <property type="match status" value="1"/>
</dbReference>
<sequence>MFFIQKITSADQLPVNPHRFQSTILFFKLVLLSMLLISLCVLSDDDLLDNEVITVTSGRYLSPISSVLAPTITLTRDAIIQSQANSVLELVKRLPGISVAQSGGTGQQSSLFIRGTESRHVLVLIDGIRLNQANISGASDLSQIPLSLIQKIEYIRGARSALYGSDAIGGVINLITYPEENDDYLGSARVALGSHDTQQYDLSAQLGKGMTKVNGAIGLNRSQGTDAVANMPDAGSIRQPDKDGYQNRFAWLGIAHQFNQHLSGNIRAFGIQNRNKYDGFFSYVDPTALIDERALESSNLDGRMYWQTDRYAIQLIASHNQTKDYNYNDRNGRKDITASLDDARQNQIQLINTWRYGYGSINLGGEWQQQITEQTPSDSNTKQRSSLNNRAVYMTTQYQLEKWLVETALRHDNQSQFGDHLTYHFGVSYPILENYKVGVLYGHAYKAPNLMQLYSQYGGNINLKPEQSKQAEINLEGEFEQFSFRVTAYKNNITELIDYQTEQFINIGRAEISGGELEFKLESDYADQVLTLAYLNAKDKNKGNRLVRRAPKQLDYQLTKVIDRTEVTLNYHVEDKREDMTFDNDSFTNKKVTLPINQQFDLALSHEITPSFIIRGRISDIFNQQRETVYGYQPTGRSFSIGGEYKF</sequence>
<dbReference type="InterPro" id="IPR036942">
    <property type="entry name" value="Beta-barrel_TonB_sf"/>
</dbReference>
<dbReference type="GO" id="GO:0009279">
    <property type="term" value="C:cell outer membrane"/>
    <property type="evidence" value="ECO:0007669"/>
    <property type="project" value="UniProtKB-SubCell"/>
</dbReference>
<proteinExistence type="inferred from homology"/>
<dbReference type="STRING" id="1123402.SAMN02583745_02241"/>
<dbReference type="GO" id="GO:0006811">
    <property type="term" value="P:monoatomic ion transport"/>
    <property type="evidence" value="ECO:0007669"/>
    <property type="project" value="UniProtKB-KW"/>
</dbReference>
<keyword evidence="8 10" id="KW-0472">Membrane</keyword>
<evidence type="ECO:0000256" key="11">
    <source>
        <dbReference type="RuleBase" id="RU003357"/>
    </source>
</evidence>
<dbReference type="RefSeq" id="WP_093321056.1">
    <property type="nucleotide sequence ID" value="NZ_FOHV01000022.1"/>
</dbReference>
<evidence type="ECO:0000256" key="4">
    <source>
        <dbReference type="ARBA" id="ARBA00022692"/>
    </source>
</evidence>
<evidence type="ECO:0000256" key="7">
    <source>
        <dbReference type="ARBA" id="ARBA00023077"/>
    </source>
</evidence>
<keyword evidence="9 10" id="KW-0998">Cell outer membrane</keyword>
<dbReference type="InterPro" id="IPR000531">
    <property type="entry name" value="Beta-barrel_TonB"/>
</dbReference>
<evidence type="ECO:0000256" key="9">
    <source>
        <dbReference type="ARBA" id="ARBA00023237"/>
    </source>
</evidence>
<dbReference type="SUPFAM" id="SSF56935">
    <property type="entry name" value="Porins"/>
    <property type="match status" value="1"/>
</dbReference>
<dbReference type="PANTHER" id="PTHR30069">
    <property type="entry name" value="TONB-DEPENDENT OUTER MEMBRANE RECEPTOR"/>
    <property type="match status" value="1"/>
</dbReference>